<dbReference type="Proteomes" id="UP000095237">
    <property type="component" value="Unassembled WGS sequence"/>
</dbReference>
<dbReference type="GO" id="GO:0008170">
    <property type="term" value="F:N-methyltransferase activity"/>
    <property type="evidence" value="ECO:0007669"/>
    <property type="project" value="InterPro"/>
</dbReference>
<comment type="similarity">
    <text evidence="1">Belongs to the N(4)/N(6)-methyltransferase family.</text>
</comment>
<dbReference type="InterPro" id="IPR002295">
    <property type="entry name" value="N4/N6-MTase_EcoPI_Mod-like"/>
</dbReference>
<gene>
    <name evidence="8" type="ORF">ATZ36_04810</name>
</gene>
<sequence length="382" mass="45562">MFAEKIISFIAQFEDVLVRIWNKPKFVLNSNYVITLDKLTDEIINKLLKHSNLEEQIKEWQELRMVDNNFSFSERSEAHKYLPIDTKHFKNLELDILALFDNLDEALDGRLIHSENYQALNTLQEKYKEKIQCIYIDPPFNLDKNANFDYKVNYKDAIWATILENRLKTAKSFLKDTGSIFVRCDYNGNWIIRPILDNYFQYTNEIIISKSAKLTEQINKYHSGHDTLYFYTKTEKYDFETVKRKRNEPKWRAMHLPGTRYSLIPERFIKLFSKNNVVEKKENFYTKARIILGRELLPPNGRHWALSQETIVSLEKENKIKLNDKDEPQTQESEWQRLTDNWTDYVGCSSTWGFITENHEKIIERAITTSSLQKQEIIFDFF</sequence>
<dbReference type="GO" id="GO:0032259">
    <property type="term" value="P:methylation"/>
    <property type="evidence" value="ECO:0007669"/>
    <property type="project" value="UniProtKB-KW"/>
</dbReference>
<evidence type="ECO:0000313" key="9">
    <source>
        <dbReference type="Proteomes" id="UP000095237"/>
    </source>
</evidence>
<evidence type="ECO:0000256" key="5">
    <source>
        <dbReference type="ARBA" id="ARBA00022691"/>
    </source>
</evidence>
<dbReference type="Pfam" id="PF01555">
    <property type="entry name" value="N6_N4_Mtase"/>
    <property type="match status" value="1"/>
</dbReference>
<accession>A0A1E5IIT4</accession>
<comment type="caution">
    <text evidence="8">The sequence shown here is derived from an EMBL/GenBank/DDBJ whole genome shotgun (WGS) entry which is preliminary data.</text>
</comment>
<dbReference type="EMBL" id="LNVX01000368">
    <property type="protein sequence ID" value="OEG70331.1"/>
    <property type="molecule type" value="Genomic_DNA"/>
</dbReference>
<evidence type="ECO:0000256" key="1">
    <source>
        <dbReference type="ARBA" id="ARBA00006594"/>
    </source>
</evidence>
<evidence type="ECO:0000256" key="3">
    <source>
        <dbReference type="ARBA" id="ARBA00022603"/>
    </source>
</evidence>
<protein>
    <recommendedName>
        <fullName evidence="2">site-specific DNA-methyltransferase (adenine-specific)</fullName>
        <ecNumber evidence="2">2.1.1.72</ecNumber>
    </recommendedName>
</protein>
<evidence type="ECO:0000256" key="4">
    <source>
        <dbReference type="ARBA" id="ARBA00022679"/>
    </source>
</evidence>
<dbReference type="Gene3D" id="3.40.50.150">
    <property type="entry name" value="Vaccinia Virus protein VP39"/>
    <property type="match status" value="1"/>
</dbReference>
<dbReference type="InterPro" id="IPR029063">
    <property type="entry name" value="SAM-dependent_MTases_sf"/>
</dbReference>
<evidence type="ECO:0000313" key="8">
    <source>
        <dbReference type="EMBL" id="OEG70331.1"/>
    </source>
</evidence>
<comment type="catalytic activity">
    <reaction evidence="6">
        <text>a 2'-deoxyadenosine in DNA + S-adenosyl-L-methionine = an N(6)-methyl-2'-deoxyadenosine in DNA + S-adenosyl-L-homocysteine + H(+)</text>
        <dbReference type="Rhea" id="RHEA:15197"/>
        <dbReference type="Rhea" id="RHEA-COMP:12418"/>
        <dbReference type="Rhea" id="RHEA-COMP:12419"/>
        <dbReference type="ChEBI" id="CHEBI:15378"/>
        <dbReference type="ChEBI" id="CHEBI:57856"/>
        <dbReference type="ChEBI" id="CHEBI:59789"/>
        <dbReference type="ChEBI" id="CHEBI:90615"/>
        <dbReference type="ChEBI" id="CHEBI:90616"/>
        <dbReference type="EC" id="2.1.1.72"/>
    </reaction>
</comment>
<dbReference type="GO" id="GO:0009007">
    <property type="term" value="F:site-specific DNA-methyltransferase (adenine-specific) activity"/>
    <property type="evidence" value="ECO:0007669"/>
    <property type="project" value="UniProtKB-EC"/>
</dbReference>
<dbReference type="InterPro" id="IPR002052">
    <property type="entry name" value="DNA_methylase_N6_adenine_CS"/>
</dbReference>
<keyword evidence="4" id="KW-0808">Transferase</keyword>
<evidence type="ECO:0000256" key="2">
    <source>
        <dbReference type="ARBA" id="ARBA00011900"/>
    </source>
</evidence>
<keyword evidence="9" id="KW-1185">Reference proteome</keyword>
<keyword evidence="3" id="KW-0489">Methyltransferase</keyword>
<dbReference type="PROSITE" id="PS00092">
    <property type="entry name" value="N6_MTASE"/>
    <property type="match status" value="1"/>
</dbReference>
<name>A0A1E5IIT4_ENDTX</name>
<dbReference type="SUPFAM" id="SSF53335">
    <property type="entry name" value="S-adenosyl-L-methionine-dependent methyltransferases"/>
    <property type="match status" value="1"/>
</dbReference>
<dbReference type="EC" id="2.1.1.72" evidence="2"/>
<proteinExistence type="inferred from homology"/>
<evidence type="ECO:0000256" key="6">
    <source>
        <dbReference type="ARBA" id="ARBA00047942"/>
    </source>
</evidence>
<reference evidence="8 9" key="1">
    <citation type="submission" date="2015-11" db="EMBL/GenBank/DDBJ databases">
        <title>Evidence for parallel genomic evolution in an endosymbiosis of termite gut flagellates.</title>
        <authorList>
            <person name="Zheng H."/>
        </authorList>
    </citation>
    <scope>NUCLEOTIDE SEQUENCE [LARGE SCALE GENOMIC DNA]</scope>
    <source>
        <strain evidence="8 9">CET450</strain>
    </source>
</reference>
<dbReference type="AlphaFoldDB" id="A0A1E5IIT4"/>
<dbReference type="PRINTS" id="PR00506">
    <property type="entry name" value="D21N6MTFRASE"/>
</dbReference>
<organism evidence="8 9">
    <name type="scientific">Endomicrobium trichonymphae</name>
    <dbReference type="NCBI Taxonomy" id="1408204"/>
    <lineage>
        <taxon>Bacteria</taxon>
        <taxon>Pseudomonadati</taxon>
        <taxon>Elusimicrobiota</taxon>
        <taxon>Endomicrobiia</taxon>
        <taxon>Endomicrobiales</taxon>
        <taxon>Endomicrobiaceae</taxon>
        <taxon>Candidatus Endomicrobiellum</taxon>
    </lineage>
</organism>
<dbReference type="InterPro" id="IPR002941">
    <property type="entry name" value="DNA_methylase_N4/N6"/>
</dbReference>
<keyword evidence="5" id="KW-0949">S-adenosyl-L-methionine</keyword>
<dbReference type="GO" id="GO:0003677">
    <property type="term" value="F:DNA binding"/>
    <property type="evidence" value="ECO:0007669"/>
    <property type="project" value="InterPro"/>
</dbReference>
<feature type="domain" description="DNA methylase N-4/N-6" evidence="7">
    <location>
        <begin position="131"/>
        <end position="382"/>
    </location>
</feature>
<evidence type="ECO:0000259" key="7">
    <source>
        <dbReference type="Pfam" id="PF01555"/>
    </source>
</evidence>